<organism evidence="3 4">
    <name type="scientific">Macrostomum lignano</name>
    <dbReference type="NCBI Taxonomy" id="282301"/>
    <lineage>
        <taxon>Eukaryota</taxon>
        <taxon>Metazoa</taxon>
        <taxon>Spiralia</taxon>
        <taxon>Lophotrochozoa</taxon>
        <taxon>Platyhelminthes</taxon>
        <taxon>Rhabditophora</taxon>
        <taxon>Macrostomorpha</taxon>
        <taxon>Macrostomida</taxon>
        <taxon>Macrostomidae</taxon>
        <taxon>Macrostomum</taxon>
    </lineage>
</organism>
<feature type="compositionally biased region" description="Gly residues" evidence="2">
    <location>
        <begin position="126"/>
        <end position="143"/>
    </location>
</feature>
<evidence type="ECO:0000313" key="4">
    <source>
        <dbReference type="Proteomes" id="UP000215902"/>
    </source>
</evidence>
<keyword evidence="4" id="KW-1185">Reference proteome</keyword>
<feature type="region of interest" description="Disordered" evidence="2">
    <location>
        <begin position="656"/>
        <end position="686"/>
    </location>
</feature>
<reference evidence="3 4" key="1">
    <citation type="submission" date="2017-06" db="EMBL/GenBank/DDBJ databases">
        <title>A platform for efficient transgenesis in Macrostomum lignano, a flatworm model organism for stem cell research.</title>
        <authorList>
            <person name="Berezikov E."/>
        </authorList>
    </citation>
    <scope>NUCLEOTIDE SEQUENCE [LARGE SCALE GENOMIC DNA]</scope>
    <source>
        <strain evidence="3">DV1</strain>
        <tissue evidence="3">Whole organism</tissue>
    </source>
</reference>
<evidence type="ECO:0000256" key="1">
    <source>
        <dbReference type="SAM" id="Coils"/>
    </source>
</evidence>
<comment type="caution">
    <text evidence="3">The sequence shown here is derived from an EMBL/GenBank/DDBJ whole genome shotgun (WGS) entry which is preliminary data.</text>
</comment>
<dbReference type="EMBL" id="NIVC01000150">
    <property type="protein sequence ID" value="PAA89508.1"/>
    <property type="molecule type" value="Genomic_DNA"/>
</dbReference>
<evidence type="ECO:0000256" key="2">
    <source>
        <dbReference type="SAM" id="MobiDB-lite"/>
    </source>
</evidence>
<dbReference type="Proteomes" id="UP000215902">
    <property type="component" value="Unassembled WGS sequence"/>
</dbReference>
<feature type="coiled-coil region" evidence="1">
    <location>
        <begin position="303"/>
        <end position="413"/>
    </location>
</feature>
<proteinExistence type="predicted"/>
<protein>
    <submittedName>
        <fullName evidence="3">Uncharacterized protein</fullName>
    </submittedName>
</protein>
<name>A0A267GU10_9PLAT</name>
<evidence type="ECO:0000313" key="3">
    <source>
        <dbReference type="EMBL" id="PAA89508.1"/>
    </source>
</evidence>
<feature type="region of interest" description="Disordered" evidence="2">
    <location>
        <begin position="535"/>
        <end position="565"/>
    </location>
</feature>
<keyword evidence="1" id="KW-0175">Coiled coil</keyword>
<gene>
    <name evidence="3" type="ORF">BOX15_Mlig024224g1</name>
</gene>
<dbReference type="OrthoDB" id="6328184at2759"/>
<feature type="compositionally biased region" description="Gly residues" evidence="2">
    <location>
        <begin position="106"/>
        <end position="116"/>
    </location>
</feature>
<sequence length="735" mass="84153">MNRFTQRSLRMPDENDTTFCAPTPAVLGSVIDLGIDLEPLRSQINECKLQYRRELWKIICDRGIGAVHEADPGGDDYIEVYGDDGGEEEPVESGEDTPLVNDIDGGDGGGVDGGRSGESIKMTNIDGGGGEGGEGGEGGGGGESFRMSTISKIERKLKADTDGQLFDWGFEGIFNDNIDELNQSNAWGISDNEDSSSCEASDNDFCVSRRVLDSATYVIPRRSSEPTNSLVPTEQNRNEALLIRDKRKKYLEKLQRLELNQKVLQQLQQNQSRKKSRQQKEIQFVKNNLNLQYEQESKLHLKILQHQKQIQLLQKNMQQLQQSQLQQRNLQQKQQSQLEKHLKQLQQSQLHQNNLQQKKEIKLLQKNLQRLQQSQLHQRNLEQRQQIELLQKYLQQQRQIQLLQENLQQQQQGRMIQKSVYAQPQQNELLQPNLTLQNSNPQPLLQVQTHQANLQRLYQGHLNNQIQQQPEKSQVYQESLQPEQSHTCVLQQNLQHPKQSQILQQTVQQKQKSPVFQQNGHPTQQNLVLQQNGCPTQRSPVLQQNGCPTQRSPVLQQNGYPTQRSPVLQQNEYPTQRSPVLQQNEYPTQRSPFLEQNMHQTQQSQLLQVTLQNTNNGEIARQSLQEPEKIIELNHPNSPLQQQAVEMQCNSSIVRPGKEQCQHRPQHSTNSDRRIHKKKLFSDDYNGRRKAQMPCWQKTSSPVDLTASTGRNRFTPLYCGGWTSTSCSAAKTTAK</sequence>
<feature type="compositionally biased region" description="Acidic residues" evidence="2">
    <location>
        <begin position="83"/>
        <end position="95"/>
    </location>
</feature>
<dbReference type="AlphaFoldDB" id="A0A267GU10"/>
<feature type="region of interest" description="Disordered" evidence="2">
    <location>
        <begin position="83"/>
        <end position="145"/>
    </location>
</feature>
<accession>A0A267GU10</accession>